<dbReference type="PANTHER" id="PTHR43019">
    <property type="entry name" value="SERINE ENDOPROTEASE DEGS"/>
    <property type="match status" value="1"/>
</dbReference>
<accession>A0A5C4N9C2</accession>
<dbReference type="OrthoDB" id="9792183at2"/>
<dbReference type="InterPro" id="IPR001478">
    <property type="entry name" value="PDZ"/>
</dbReference>
<dbReference type="InterPro" id="IPR001940">
    <property type="entry name" value="Peptidase_S1C"/>
</dbReference>
<evidence type="ECO:0000313" key="3">
    <source>
        <dbReference type="Proteomes" id="UP000305709"/>
    </source>
</evidence>
<dbReference type="Gene3D" id="2.30.42.10">
    <property type="match status" value="1"/>
</dbReference>
<name>A0A5C4N9C2_9RHOB</name>
<dbReference type="EMBL" id="VDFV01000030">
    <property type="protein sequence ID" value="TNC66844.1"/>
    <property type="molecule type" value="Genomic_DNA"/>
</dbReference>
<dbReference type="Pfam" id="PF13365">
    <property type="entry name" value="Trypsin_2"/>
    <property type="match status" value="1"/>
</dbReference>
<sequence length="289" mass="29779">MSDLSELSRSLSALAARYAPGVVGVLGARSWSSGFVWREGHVVTADEALDAEGEVAVILPDGTRAPATVAGRDPSTDVALLRVEGTLPPPVPLSPQVPALGELALAVGRGGEGPLAALGLVGAVGPAWRSLRGGTIDARLGLDLRLPRAAEGGLAITAEGQPFGMAVFGPRRSTLVIPATTIERVVSHLAQHGRIGRGYLGLGLQPVRLEGSEERGVIVVSVDADGPGRRADVRQGDVIARWDGEPLRGMRSVMARLGPDSVGRTVELGLLRGGQPLSATLTIGERPAP</sequence>
<dbReference type="Pfam" id="PF13180">
    <property type="entry name" value="PDZ_2"/>
    <property type="match status" value="1"/>
</dbReference>
<evidence type="ECO:0000259" key="1">
    <source>
        <dbReference type="PROSITE" id="PS50106"/>
    </source>
</evidence>
<dbReference type="SMART" id="SM00228">
    <property type="entry name" value="PDZ"/>
    <property type="match status" value="1"/>
</dbReference>
<dbReference type="InterPro" id="IPR009003">
    <property type="entry name" value="Peptidase_S1_PA"/>
</dbReference>
<feature type="domain" description="PDZ" evidence="1">
    <location>
        <begin position="189"/>
        <end position="274"/>
    </location>
</feature>
<comment type="caution">
    <text evidence="2">The sequence shown here is derived from an EMBL/GenBank/DDBJ whole genome shotgun (WGS) entry which is preliminary data.</text>
</comment>
<evidence type="ECO:0000313" key="2">
    <source>
        <dbReference type="EMBL" id="TNC66844.1"/>
    </source>
</evidence>
<dbReference type="Proteomes" id="UP000305709">
    <property type="component" value="Unassembled WGS sequence"/>
</dbReference>
<organism evidence="2 3">
    <name type="scientific">Rubellimicrobium roseum</name>
    <dbReference type="NCBI Taxonomy" id="687525"/>
    <lineage>
        <taxon>Bacteria</taxon>
        <taxon>Pseudomonadati</taxon>
        <taxon>Pseudomonadota</taxon>
        <taxon>Alphaproteobacteria</taxon>
        <taxon>Rhodobacterales</taxon>
        <taxon>Roseobacteraceae</taxon>
        <taxon>Rubellimicrobium</taxon>
    </lineage>
</organism>
<dbReference type="SUPFAM" id="SSF50156">
    <property type="entry name" value="PDZ domain-like"/>
    <property type="match status" value="1"/>
</dbReference>
<reference evidence="2 3" key="1">
    <citation type="submission" date="2019-06" db="EMBL/GenBank/DDBJ databases">
        <authorList>
            <person name="Jiang L."/>
        </authorList>
    </citation>
    <scope>NUCLEOTIDE SEQUENCE [LARGE SCALE GENOMIC DNA]</scope>
    <source>
        <strain evidence="2 3">YIM 48858</strain>
    </source>
</reference>
<dbReference type="PANTHER" id="PTHR43019:SF62">
    <property type="entry name" value="SERINE ENDOPROTEASE DEGS"/>
    <property type="match status" value="1"/>
</dbReference>
<dbReference type="RefSeq" id="WP_139082721.1">
    <property type="nucleotide sequence ID" value="NZ_VDFV01000030.1"/>
</dbReference>
<dbReference type="PROSITE" id="PS50106">
    <property type="entry name" value="PDZ"/>
    <property type="match status" value="1"/>
</dbReference>
<protein>
    <submittedName>
        <fullName evidence="2">Serine protease</fullName>
    </submittedName>
</protein>
<dbReference type="SUPFAM" id="SSF50494">
    <property type="entry name" value="Trypsin-like serine proteases"/>
    <property type="match status" value="1"/>
</dbReference>
<proteinExistence type="predicted"/>
<gene>
    <name evidence="2" type="ORF">FHG71_16070</name>
</gene>
<dbReference type="AlphaFoldDB" id="A0A5C4N9C2"/>
<dbReference type="PRINTS" id="PR00834">
    <property type="entry name" value="PROTEASES2C"/>
</dbReference>
<dbReference type="GO" id="GO:0004252">
    <property type="term" value="F:serine-type endopeptidase activity"/>
    <property type="evidence" value="ECO:0007669"/>
    <property type="project" value="InterPro"/>
</dbReference>
<dbReference type="Gene3D" id="2.40.10.120">
    <property type="match status" value="1"/>
</dbReference>
<dbReference type="InterPro" id="IPR036034">
    <property type="entry name" value="PDZ_sf"/>
</dbReference>
<dbReference type="GO" id="GO:0006508">
    <property type="term" value="P:proteolysis"/>
    <property type="evidence" value="ECO:0007669"/>
    <property type="project" value="UniProtKB-KW"/>
</dbReference>
<keyword evidence="3" id="KW-1185">Reference proteome</keyword>
<keyword evidence="2" id="KW-0378">Hydrolase</keyword>
<keyword evidence="2" id="KW-0645">Protease</keyword>